<dbReference type="Pfam" id="PF00172">
    <property type="entry name" value="Zn_clus"/>
    <property type="match status" value="1"/>
</dbReference>
<dbReference type="GO" id="GO:0000976">
    <property type="term" value="F:transcription cis-regulatory region binding"/>
    <property type="evidence" value="ECO:0007669"/>
    <property type="project" value="TreeGrafter"/>
</dbReference>
<dbReference type="GO" id="GO:0045944">
    <property type="term" value="P:positive regulation of transcription by RNA polymerase II"/>
    <property type="evidence" value="ECO:0007669"/>
    <property type="project" value="TreeGrafter"/>
</dbReference>
<dbReference type="GO" id="GO:0000981">
    <property type="term" value="F:DNA-binding transcription factor activity, RNA polymerase II-specific"/>
    <property type="evidence" value="ECO:0007669"/>
    <property type="project" value="InterPro"/>
</dbReference>
<evidence type="ECO:0000256" key="2">
    <source>
        <dbReference type="ARBA" id="ARBA00023242"/>
    </source>
</evidence>
<organism evidence="5 6">
    <name type="scientific">Aureobasidium pullulans</name>
    <name type="common">Black yeast</name>
    <name type="synonym">Pullularia pullulans</name>
    <dbReference type="NCBI Taxonomy" id="5580"/>
    <lineage>
        <taxon>Eukaryota</taxon>
        <taxon>Fungi</taxon>
        <taxon>Dikarya</taxon>
        <taxon>Ascomycota</taxon>
        <taxon>Pezizomycotina</taxon>
        <taxon>Dothideomycetes</taxon>
        <taxon>Dothideomycetidae</taxon>
        <taxon>Dothideales</taxon>
        <taxon>Saccotheciaceae</taxon>
        <taxon>Aureobasidium</taxon>
    </lineage>
</organism>
<dbReference type="Gene3D" id="4.10.240.10">
    <property type="entry name" value="Zn(2)-C6 fungal-type DNA-binding domain"/>
    <property type="match status" value="1"/>
</dbReference>
<dbReference type="InterPro" id="IPR021858">
    <property type="entry name" value="Fun_TF"/>
</dbReference>
<feature type="region of interest" description="Disordered" evidence="3">
    <location>
        <begin position="179"/>
        <end position="214"/>
    </location>
</feature>
<feature type="domain" description="Zn(2)-C6 fungal-type" evidence="4">
    <location>
        <begin position="138"/>
        <end position="168"/>
    </location>
</feature>
<dbReference type="SUPFAM" id="SSF57701">
    <property type="entry name" value="Zn2/Cys6 DNA-binding domain"/>
    <property type="match status" value="1"/>
</dbReference>
<dbReference type="EMBL" id="QZBZ01000141">
    <property type="protein sequence ID" value="TIA35065.1"/>
    <property type="molecule type" value="Genomic_DNA"/>
</dbReference>
<name>A0A4T0BR69_AURPU</name>
<evidence type="ECO:0000256" key="3">
    <source>
        <dbReference type="SAM" id="MobiDB-lite"/>
    </source>
</evidence>
<dbReference type="AlphaFoldDB" id="A0A4T0BR69"/>
<dbReference type="GO" id="GO:0005634">
    <property type="term" value="C:nucleus"/>
    <property type="evidence" value="ECO:0007669"/>
    <property type="project" value="UniProtKB-SubCell"/>
</dbReference>
<protein>
    <recommendedName>
        <fullName evidence="4">Zn(2)-C6 fungal-type domain-containing protein</fullName>
    </recommendedName>
</protein>
<comment type="subcellular location">
    <subcellularLocation>
        <location evidence="1">Nucleus</location>
    </subcellularLocation>
</comment>
<evidence type="ECO:0000313" key="6">
    <source>
        <dbReference type="Proteomes" id="UP000308724"/>
    </source>
</evidence>
<dbReference type="InterPro" id="IPR001138">
    <property type="entry name" value="Zn2Cys6_DnaBD"/>
</dbReference>
<sequence>SFWPERNPPGDKDCWFDKASCSEILCRPHLQRIWDDRIRKALKLIAIVRTLLPVQINPPCRRWQLSQRKVRYIEAANAHSPTSVRAANRATPADQQLSPVIPPVCHPAFSIYHDHTDGFAINMSDLKATGGGSKSRTGCSECKRKRVKCDEGKPSCGRCKRYPERCSYELKLSWTQGRPFKKPRTKEPWLTNLDGEAATSKSDPPRPVPVPQNEPETIDHVVPTTFDESQSLQNADNDVTQDLDVGNSNMLEAFDDTTGFDDYQDSYLLSEDNALITADLFSGTADIIFEPADETIERDISLVPYQHYSPPTLPPSLSQYPLLCPSESPNAYFFLHHYITHTSLTLFPLMAPAIHQEVLTVAAQTPHLLSAALALSCDQVRRLRGNDSIELQNRASFFLRKALTGLRKAMADPSEAPNFSTICTALFLGTNEVMAGNTVAMRTHLRGAEHLLSLALGKNRHEPVAHLDDKKLFLIRWFAVMDIFASIMSLDKTSSSDGQFWSIGAPNAGSSPQYIDEFVGFSLELMPVLARIGRMARLQRRRKILGPSLDSGYAEMADDLDMLLADNILLTEQQLSLLFTRASSPSLLHTQDPVLVDEAVYVHQMFVHAALLHLYRRVQELPELDPKPAVALASMLELLGKLRPESPANVLILWPLFTAGCEAEDLDLRNYIETCMNRIRNYGWGNADAAMGALRVYWNEGNGERWDVFLERRGFDVVLF</sequence>
<dbReference type="Proteomes" id="UP000308724">
    <property type="component" value="Unassembled WGS sequence"/>
</dbReference>
<feature type="non-terminal residue" evidence="5">
    <location>
        <position position="1"/>
    </location>
</feature>
<dbReference type="PROSITE" id="PS50048">
    <property type="entry name" value="ZN2_CY6_FUNGAL_2"/>
    <property type="match status" value="1"/>
</dbReference>
<evidence type="ECO:0000259" key="4">
    <source>
        <dbReference type="PROSITE" id="PS50048"/>
    </source>
</evidence>
<dbReference type="InterPro" id="IPR036864">
    <property type="entry name" value="Zn2-C6_fun-type_DNA-bd_sf"/>
</dbReference>
<reference evidence="5 6" key="1">
    <citation type="submission" date="2018-10" db="EMBL/GenBank/DDBJ databases">
        <title>Fifty Aureobasidium pullulans genomes reveal a recombining polyextremotolerant generalist.</title>
        <authorList>
            <person name="Gostincar C."/>
            <person name="Turk M."/>
            <person name="Zajc J."/>
            <person name="Gunde-Cimerman N."/>
        </authorList>
    </citation>
    <scope>NUCLEOTIDE SEQUENCE [LARGE SCALE GENOMIC DNA]</scope>
    <source>
        <strain evidence="5 6">EXF-1645</strain>
    </source>
</reference>
<evidence type="ECO:0000313" key="5">
    <source>
        <dbReference type="EMBL" id="TIA35065.1"/>
    </source>
</evidence>
<dbReference type="PROSITE" id="PS00463">
    <property type="entry name" value="ZN2_CY6_FUNGAL_1"/>
    <property type="match status" value="1"/>
</dbReference>
<keyword evidence="2" id="KW-0539">Nucleus</keyword>
<gene>
    <name evidence="5" type="ORF">D6C78_06410</name>
</gene>
<dbReference type="SMART" id="SM00066">
    <property type="entry name" value="GAL4"/>
    <property type="match status" value="1"/>
</dbReference>
<comment type="caution">
    <text evidence="5">The sequence shown here is derived from an EMBL/GenBank/DDBJ whole genome shotgun (WGS) entry which is preliminary data.</text>
</comment>
<dbReference type="Pfam" id="PF11951">
    <property type="entry name" value="Fungal_trans_2"/>
    <property type="match status" value="1"/>
</dbReference>
<dbReference type="CDD" id="cd00067">
    <property type="entry name" value="GAL4"/>
    <property type="match status" value="1"/>
</dbReference>
<accession>A0A4T0BR69</accession>
<evidence type="ECO:0000256" key="1">
    <source>
        <dbReference type="ARBA" id="ARBA00004123"/>
    </source>
</evidence>
<dbReference type="PANTHER" id="PTHR37534:SF43">
    <property type="entry name" value="FINGER DOMAIN PROTEIN, PUTATIVE (AFU_ORTHOLOGUE AFUA_1G01850)-RELATED"/>
    <property type="match status" value="1"/>
</dbReference>
<dbReference type="PANTHER" id="PTHR37534">
    <property type="entry name" value="TRANSCRIPTIONAL ACTIVATOR PROTEIN UGA3"/>
    <property type="match status" value="1"/>
</dbReference>
<dbReference type="GO" id="GO:0008270">
    <property type="term" value="F:zinc ion binding"/>
    <property type="evidence" value="ECO:0007669"/>
    <property type="project" value="InterPro"/>
</dbReference>
<proteinExistence type="predicted"/>